<feature type="chain" id="PRO_5014865890" evidence="1">
    <location>
        <begin position="20"/>
        <end position="201"/>
    </location>
</feature>
<reference evidence="2 3" key="1">
    <citation type="submission" date="2017-12" db="EMBL/GenBank/DDBJ databases">
        <title>Characterization of six clinical isolates of Enterochimera gen. nov., a novel genus of the Yersiniaciae family and the three species Enterochimera arupensis sp. nov., Enterochimera coloradensis sp. nov, and Enterochimera californica sp. nov.</title>
        <authorList>
            <person name="Rossi A."/>
            <person name="Fisher M."/>
        </authorList>
    </citation>
    <scope>NUCLEOTIDE SEQUENCE [LARGE SCALE GENOMIC DNA]</scope>
    <source>
        <strain evidence="3">2016-Iso4</strain>
    </source>
</reference>
<comment type="caution">
    <text evidence="2">The sequence shown here is derived from an EMBL/GenBank/DDBJ whole genome shotgun (WGS) entry which is preliminary data.</text>
</comment>
<dbReference type="Proteomes" id="UP000234503">
    <property type="component" value="Unassembled WGS sequence"/>
</dbReference>
<dbReference type="InterPro" id="IPR027396">
    <property type="entry name" value="DsrEFH-like"/>
</dbReference>
<dbReference type="PANTHER" id="PTHR37691:SF1">
    <property type="entry name" value="BLR3518 PROTEIN"/>
    <property type="match status" value="1"/>
</dbReference>
<dbReference type="Pfam" id="PF02635">
    <property type="entry name" value="DsrE"/>
    <property type="match status" value="1"/>
</dbReference>
<organism evidence="2 3">
    <name type="scientific">Chimaeribacter coloradensis</name>
    <dbReference type="NCBI Taxonomy" id="2060068"/>
    <lineage>
        <taxon>Bacteria</taxon>
        <taxon>Pseudomonadati</taxon>
        <taxon>Pseudomonadota</taxon>
        <taxon>Gammaproteobacteria</taxon>
        <taxon>Enterobacterales</taxon>
        <taxon>Yersiniaceae</taxon>
        <taxon>Chimaeribacter</taxon>
    </lineage>
</organism>
<protein>
    <submittedName>
        <fullName evidence="2">Sulfur reduction protein DsrE</fullName>
    </submittedName>
</protein>
<dbReference type="RefSeq" id="WP_101826752.1">
    <property type="nucleotide sequence ID" value="NZ_PJZH01000034.1"/>
</dbReference>
<dbReference type="Gene3D" id="3.40.1260.10">
    <property type="entry name" value="DsrEFH-like"/>
    <property type="match status" value="1"/>
</dbReference>
<dbReference type="EMBL" id="PJZH01000034">
    <property type="protein sequence ID" value="PLR30167.1"/>
    <property type="molecule type" value="Genomic_DNA"/>
</dbReference>
<dbReference type="PANTHER" id="PTHR37691">
    <property type="entry name" value="BLR3518 PROTEIN"/>
    <property type="match status" value="1"/>
</dbReference>
<feature type="signal peptide" evidence="1">
    <location>
        <begin position="1"/>
        <end position="19"/>
    </location>
</feature>
<dbReference type="AlphaFoldDB" id="A0A2N5DTY5"/>
<gene>
    <name evidence="2" type="ORF">CYR32_19325</name>
</gene>
<dbReference type="SUPFAM" id="SSF75169">
    <property type="entry name" value="DsrEFH-like"/>
    <property type="match status" value="1"/>
</dbReference>
<dbReference type="OrthoDB" id="7206705at2"/>
<sequence length="201" mass="21591">MRLASTLITAAIVSAVVSAAVMKTPALVDKYHAMTAPKDDPAFWVTPTIEGYGPVHNFDNVAYKPTAGNGDPYKIVFFVNKQEVGPAQINEGLDRVARAVNLYVGSGVPLDQLKFVAILTGGATPATLNNEQYHKINGIDNPNLPLIEKLRKAGVDVSVCDQSVAAHHFDTSWVDKSVTQALSGLTTVTVLEHQGYTFMPL</sequence>
<evidence type="ECO:0000313" key="2">
    <source>
        <dbReference type="EMBL" id="PLR30167.1"/>
    </source>
</evidence>
<evidence type="ECO:0000313" key="3">
    <source>
        <dbReference type="Proteomes" id="UP000234503"/>
    </source>
</evidence>
<accession>A0A2N5DTY5</accession>
<name>A0A2N5DTY5_9GAMM</name>
<proteinExistence type="predicted"/>
<keyword evidence="3" id="KW-1185">Reference proteome</keyword>
<keyword evidence="1" id="KW-0732">Signal</keyword>
<dbReference type="InterPro" id="IPR003787">
    <property type="entry name" value="Sulphur_relay_DsrE/F-like"/>
</dbReference>
<evidence type="ECO:0000256" key="1">
    <source>
        <dbReference type="SAM" id="SignalP"/>
    </source>
</evidence>